<dbReference type="PANTHER" id="PTHR10982:SF21">
    <property type="entry name" value="FATTY ACID SYNTHASE SUBUNIT BETA"/>
    <property type="match status" value="1"/>
</dbReference>
<dbReference type="AlphaFoldDB" id="A0A9W8I191"/>
<dbReference type="EMBL" id="JANBUW010001353">
    <property type="protein sequence ID" value="KAJ2843609.1"/>
    <property type="molecule type" value="Genomic_DNA"/>
</dbReference>
<dbReference type="Proteomes" id="UP001139887">
    <property type="component" value="Unassembled WGS sequence"/>
</dbReference>
<dbReference type="InterPro" id="IPR032088">
    <property type="entry name" value="SAT"/>
</dbReference>
<evidence type="ECO:0000256" key="1">
    <source>
        <dbReference type="ARBA" id="ARBA00022679"/>
    </source>
</evidence>
<dbReference type="GO" id="GO:0004321">
    <property type="term" value="F:fatty-acyl-CoA synthase activity"/>
    <property type="evidence" value="ECO:0007669"/>
    <property type="project" value="UniProtKB-EC"/>
</dbReference>
<organism evidence="3 4">
    <name type="scientific">Coemansia brasiliensis</name>
    <dbReference type="NCBI Taxonomy" id="2650707"/>
    <lineage>
        <taxon>Eukaryota</taxon>
        <taxon>Fungi</taxon>
        <taxon>Fungi incertae sedis</taxon>
        <taxon>Zoopagomycota</taxon>
        <taxon>Kickxellomycotina</taxon>
        <taxon>Kickxellomycetes</taxon>
        <taxon>Kickxellales</taxon>
        <taxon>Kickxellaceae</taxon>
        <taxon>Coemansia</taxon>
    </lineage>
</organism>
<comment type="caution">
    <text evidence="3">The sequence shown here is derived from an EMBL/GenBank/DDBJ whole genome shotgun (WGS) entry which is preliminary data.</text>
</comment>
<keyword evidence="3" id="KW-0012">Acyltransferase</keyword>
<reference evidence="3" key="1">
    <citation type="submission" date="2022-07" db="EMBL/GenBank/DDBJ databases">
        <title>Phylogenomic reconstructions and comparative analyses of Kickxellomycotina fungi.</title>
        <authorList>
            <person name="Reynolds N.K."/>
            <person name="Stajich J.E."/>
            <person name="Barry K."/>
            <person name="Grigoriev I.V."/>
            <person name="Crous P."/>
            <person name="Smith M.E."/>
        </authorList>
    </citation>
    <scope>NUCLEOTIDE SEQUENCE</scope>
    <source>
        <strain evidence="3">NRRL 1566</strain>
    </source>
</reference>
<keyword evidence="4" id="KW-1185">Reference proteome</keyword>
<dbReference type="SUPFAM" id="SSF52151">
    <property type="entry name" value="FabD/lysophospholipase-like"/>
    <property type="match status" value="1"/>
</dbReference>
<dbReference type="Gene3D" id="3.20.20.70">
    <property type="entry name" value="Aldolase class I"/>
    <property type="match status" value="1"/>
</dbReference>
<dbReference type="PANTHER" id="PTHR10982">
    <property type="entry name" value="MALONYL COA-ACYL CARRIER PROTEIN TRANSACYLASE"/>
    <property type="match status" value="1"/>
</dbReference>
<dbReference type="Gene3D" id="6.20.240.10">
    <property type="match status" value="1"/>
</dbReference>
<evidence type="ECO:0000313" key="3">
    <source>
        <dbReference type="EMBL" id="KAJ2843609.1"/>
    </source>
</evidence>
<protein>
    <submittedName>
        <fullName evidence="3">Fatty acid synthase alpha subunit Lsd1</fullName>
        <ecNumber evidence="3">2.3.1.86</ecNumber>
    </submittedName>
</protein>
<dbReference type="InterPro" id="IPR001227">
    <property type="entry name" value="Ac_transferase_dom_sf"/>
</dbReference>
<dbReference type="Pfam" id="PF16073">
    <property type="entry name" value="SAT"/>
    <property type="match status" value="1"/>
</dbReference>
<sequence length="473" mass="51346">MLWNEPAARHCYFGSSPLLPALFAADTTRVMAMFGGQPGTSSYIKEAKWLLDVYGPIISDYLTRMSIFLDSEAKDEEFELAFVEGLDIQQWLMDPDKMPDNDYLLSAPVSMPLTGLIQLMQVMVLFKTLGMSPGEFSKMFKAAVGHSQGIVAATALSMLSDEQSFEAISVKVLGLLLLVGTVPQIELPEYFVSDSTNEPRNSQAISDIPRPMVYIKGINRKALESILSEFNSAQMSEAEHVHLAVVNSYDQFVVAGTVLATVKLVSLLRSRSADPAADQSKIPFNLRRPVITASYIDITVPYHCELLLSSVDIIAAMAEEKGWTLDAADMQIPVRACDTGQGIGGDITRYLIESICVLPVNWPQAIADPDITHMVDFGTGGANGFGQLALKNVEGSGVSVICAGALIPQQAGILGSKADLWKVKTAPNWLNEWGPRLVRTASGIHIDTQMQRILGLPTVMVAGMTPTTANVEF</sequence>
<keyword evidence="1 3" id="KW-0808">Transferase</keyword>
<dbReference type="InterPro" id="IPR013785">
    <property type="entry name" value="Aldolase_TIM"/>
</dbReference>
<dbReference type="EC" id="2.3.1.86" evidence="3"/>
<dbReference type="InterPro" id="IPR050830">
    <property type="entry name" value="Fungal_FAS"/>
</dbReference>
<name>A0A9W8I191_9FUNG</name>
<accession>A0A9W8I191</accession>
<dbReference type="InterPro" id="IPR016035">
    <property type="entry name" value="Acyl_Trfase/lysoPLipase"/>
</dbReference>
<feature type="non-terminal residue" evidence="3">
    <location>
        <position position="473"/>
    </location>
</feature>
<dbReference type="OrthoDB" id="5417908at2759"/>
<feature type="domain" description="Starter acyltransferase (SAT)" evidence="2">
    <location>
        <begin position="33"/>
        <end position="285"/>
    </location>
</feature>
<proteinExistence type="predicted"/>
<dbReference type="Gene3D" id="3.40.366.10">
    <property type="entry name" value="Malonyl-Coenzyme A Acyl Carrier Protein, domain 2"/>
    <property type="match status" value="2"/>
</dbReference>
<evidence type="ECO:0000313" key="4">
    <source>
        <dbReference type="Proteomes" id="UP001139887"/>
    </source>
</evidence>
<evidence type="ECO:0000259" key="2">
    <source>
        <dbReference type="Pfam" id="PF16073"/>
    </source>
</evidence>
<gene>
    <name evidence="3" type="primary">fas2_10</name>
    <name evidence="3" type="ORF">IWW36_005500</name>
</gene>